<dbReference type="AlphaFoldDB" id="A0A836HV24"/>
<protein>
    <submittedName>
        <fullName evidence="3">Uncharacterized protein</fullName>
    </submittedName>
</protein>
<evidence type="ECO:0000313" key="3">
    <source>
        <dbReference type="EMBL" id="KAG5493007.1"/>
    </source>
</evidence>
<feature type="chain" id="PRO_5032816966" evidence="2">
    <location>
        <begin position="21"/>
        <end position="380"/>
    </location>
</feature>
<dbReference type="RefSeq" id="XP_067753791.1">
    <property type="nucleotide sequence ID" value="XM_067897634.1"/>
</dbReference>
<dbReference type="EMBL" id="JAFJZO010000035">
    <property type="protein sequence ID" value="KAG5493007.1"/>
    <property type="molecule type" value="Genomic_DNA"/>
</dbReference>
<keyword evidence="1" id="KW-1133">Transmembrane helix</keyword>
<keyword evidence="1" id="KW-0472">Membrane</keyword>
<proteinExistence type="predicted"/>
<name>A0A836HV24_9TRYP</name>
<dbReference type="OrthoDB" id="262479at2759"/>
<feature type="signal peptide" evidence="2">
    <location>
        <begin position="1"/>
        <end position="20"/>
    </location>
</feature>
<dbReference type="Proteomes" id="UP000674318">
    <property type="component" value="Chromosome 35"/>
</dbReference>
<keyword evidence="4" id="KW-1185">Reference proteome</keyword>
<reference evidence="3 4" key="1">
    <citation type="submission" date="2021-02" db="EMBL/GenBank/DDBJ databases">
        <title>Porcisia hertigi Genome sequencing and assembly.</title>
        <authorList>
            <person name="Almutairi H."/>
            <person name="Gatherer D."/>
        </authorList>
    </citation>
    <scope>NUCLEOTIDE SEQUENCE [LARGE SCALE GENOMIC DNA]</scope>
    <source>
        <strain evidence="3 4">C119</strain>
    </source>
</reference>
<comment type="caution">
    <text evidence="3">The sequence shown here is derived from an EMBL/GenBank/DDBJ whole genome shotgun (WGS) entry which is preliminary data.</text>
</comment>
<keyword evidence="1" id="KW-0812">Transmembrane</keyword>
<feature type="transmembrane region" description="Helical" evidence="1">
    <location>
        <begin position="277"/>
        <end position="298"/>
    </location>
</feature>
<dbReference type="KEGG" id="phet:94287711"/>
<evidence type="ECO:0000313" key="4">
    <source>
        <dbReference type="Proteomes" id="UP000674318"/>
    </source>
</evidence>
<gene>
    <name evidence="3" type="ORF">JKF63_01588</name>
</gene>
<accession>A0A836HV24</accession>
<dbReference type="GeneID" id="94287711"/>
<sequence>MIHSFMLISFLMLVALTGSAVDDVSHPFMGEIVLHNAIVNSDFTVTTEFTDSITAVLQDAAKPPSPLKADVYAVPPHLVVLFGLWQTGTAENVQTAIQGISQTYARWAEGDDLTTSGALSHTCMKSISQQPMVVHYTQNCSFGDVPLPPSSGEECLRNLSLTFYTVVNNEPDPSARLRFALCNLLPTDCELISHGALERSQITFGGSSIMANIMPFTVISQNREATLATLVTYAQLTSVLAQHNIIYILTNGVQVFFKGGMQPLSIAGTPAQCAARMWYLIFLILLVPVVLIASHRLFHLGWGSGKKTIQKSERDIRAGVRLGTASWVNFCGNGGGGYQYRPLQDNRGGYALPQSGAQQFFLEQSLTGRRGARGPQHAAH</sequence>
<keyword evidence="2" id="KW-0732">Signal</keyword>
<evidence type="ECO:0000256" key="1">
    <source>
        <dbReference type="SAM" id="Phobius"/>
    </source>
</evidence>
<organism evidence="3 4">
    <name type="scientific">Porcisia hertigi</name>
    <dbReference type="NCBI Taxonomy" id="2761500"/>
    <lineage>
        <taxon>Eukaryota</taxon>
        <taxon>Discoba</taxon>
        <taxon>Euglenozoa</taxon>
        <taxon>Kinetoplastea</taxon>
        <taxon>Metakinetoplastina</taxon>
        <taxon>Trypanosomatida</taxon>
        <taxon>Trypanosomatidae</taxon>
        <taxon>Leishmaniinae</taxon>
        <taxon>Porcisia</taxon>
    </lineage>
</organism>
<evidence type="ECO:0000256" key="2">
    <source>
        <dbReference type="SAM" id="SignalP"/>
    </source>
</evidence>